<organism evidence="5 6">
    <name type="scientific">Sphaerochaeta halotolerans</name>
    <dbReference type="NCBI Taxonomy" id="2293840"/>
    <lineage>
        <taxon>Bacteria</taxon>
        <taxon>Pseudomonadati</taxon>
        <taxon>Spirochaetota</taxon>
        <taxon>Spirochaetia</taxon>
        <taxon>Spirochaetales</taxon>
        <taxon>Sphaerochaetaceae</taxon>
        <taxon>Sphaerochaeta</taxon>
    </lineage>
</organism>
<evidence type="ECO:0000256" key="2">
    <source>
        <dbReference type="ARBA" id="ARBA00007131"/>
    </source>
</evidence>
<dbReference type="SUPFAM" id="SSF52518">
    <property type="entry name" value="Thiamin diphosphate-binding fold (THDP-binding)"/>
    <property type="match status" value="1"/>
</dbReference>
<comment type="caution">
    <text evidence="5">The sequence shown here is derived from an EMBL/GenBank/DDBJ whole genome shotgun (WGS) entry which is preliminary data.</text>
</comment>
<reference evidence="5 6" key="2">
    <citation type="submission" date="2018-09" db="EMBL/GenBank/DDBJ databases">
        <title>Genome of Sphaerochaeta halotolerans strain 4-11.</title>
        <authorList>
            <person name="Nazina T.N."/>
            <person name="Sokolova D.S."/>
        </authorList>
    </citation>
    <scope>NUCLEOTIDE SEQUENCE [LARGE SCALE GENOMIC DNA]</scope>
    <source>
        <strain evidence="5 6">4-11</strain>
    </source>
</reference>
<dbReference type="InterPro" id="IPR029061">
    <property type="entry name" value="THDP-binding"/>
</dbReference>
<evidence type="ECO:0000313" key="5">
    <source>
        <dbReference type="EMBL" id="RFU94015.1"/>
    </source>
</evidence>
<feature type="domain" description="Transketolase N-terminal" evidence="4">
    <location>
        <begin position="18"/>
        <end position="267"/>
    </location>
</feature>
<reference evidence="6" key="1">
    <citation type="submission" date="2018-08" db="EMBL/GenBank/DDBJ databases">
        <authorList>
            <person name="Grouzdev D.S."/>
            <person name="Krutkina M.S."/>
        </authorList>
    </citation>
    <scope>NUCLEOTIDE SEQUENCE [LARGE SCALE GENOMIC DNA]</scope>
    <source>
        <strain evidence="6">4-11</strain>
    </source>
</reference>
<evidence type="ECO:0000256" key="1">
    <source>
        <dbReference type="ARBA" id="ARBA00001964"/>
    </source>
</evidence>
<keyword evidence="6" id="KW-1185">Reference proteome</keyword>
<dbReference type="Pfam" id="PF00456">
    <property type="entry name" value="Transketolase_N"/>
    <property type="match status" value="1"/>
</dbReference>
<comment type="cofactor">
    <cofactor evidence="1">
        <name>thiamine diphosphate</name>
        <dbReference type="ChEBI" id="CHEBI:58937"/>
    </cofactor>
</comment>
<evidence type="ECO:0000313" key="6">
    <source>
        <dbReference type="Proteomes" id="UP000264002"/>
    </source>
</evidence>
<name>A0A372MDZ3_9SPIR</name>
<dbReference type="PANTHER" id="PTHR47514">
    <property type="entry name" value="TRANSKETOLASE N-TERMINAL SECTION-RELATED"/>
    <property type="match status" value="1"/>
</dbReference>
<keyword evidence="3" id="KW-0786">Thiamine pyrophosphate</keyword>
<dbReference type="EMBL" id="QUWK01000014">
    <property type="protein sequence ID" value="RFU94015.1"/>
    <property type="molecule type" value="Genomic_DNA"/>
</dbReference>
<dbReference type="CDD" id="cd02012">
    <property type="entry name" value="TPP_TK"/>
    <property type="match status" value="1"/>
</dbReference>
<dbReference type="Gene3D" id="3.40.50.970">
    <property type="match status" value="1"/>
</dbReference>
<sequence length="282" mass="30743">MNYSQELVKELQLKAIQVRANILEMIPPGKVGHLGGSSSIADVMAALYFHTMKVNKDDPKDPARDRLIMSKGHAVLVQYACLVELGYFDRSELGKVKTFKGLLQGHPDMDKTPGIEAVTGSLGQGLSVSLGVALGLTLDKSENHVYTILGDGELAEGQVWEAVMASSVYKASNLTAIVDWNGVQATSTTAEIFPIENLVEKWKAFGWNVIEIDGHDMVQILGALDAAKAYKEGPTVIMAHTVKGKCFPFAEGKAKYHNAAMSEEEYKIAWQCIADMRKEVEA</sequence>
<accession>A0A372MDZ3</accession>
<gene>
    <name evidence="5" type="ORF">DYP60_11865</name>
</gene>
<dbReference type="AlphaFoldDB" id="A0A372MDZ3"/>
<protein>
    <submittedName>
        <fullName evidence="5">Transketolase</fullName>
    </submittedName>
</protein>
<comment type="similarity">
    <text evidence="2">Belongs to the transketolase family.</text>
</comment>
<proteinExistence type="inferred from homology"/>
<dbReference type="PANTHER" id="PTHR47514:SF1">
    <property type="entry name" value="TRANSKETOLASE N-TERMINAL SECTION-RELATED"/>
    <property type="match status" value="1"/>
</dbReference>
<dbReference type="InterPro" id="IPR005474">
    <property type="entry name" value="Transketolase_N"/>
</dbReference>
<evidence type="ECO:0000259" key="4">
    <source>
        <dbReference type="Pfam" id="PF00456"/>
    </source>
</evidence>
<evidence type="ECO:0000256" key="3">
    <source>
        <dbReference type="ARBA" id="ARBA00023052"/>
    </source>
</evidence>
<dbReference type="Proteomes" id="UP000264002">
    <property type="component" value="Unassembled WGS sequence"/>
</dbReference>